<sequence length="289" mass="33616">MARKAHSLLKYIPGASPKINRRKEKSKETLEPTYRQDSSDSECIFVLEDPADFPRWKGIIERLLQVRYDLGDGNTSTYLRKDYNFLWEYVPRHFHHHFPHSRELFCRGAEELFRTLWVAVHEWAVDCTICGLVRRKVLSDPLDPVKAREQPMSRFLLKSKGGKRCQYCSLVYQCLQAYYPSFETHENTLVVGIYPNTGGFSLLIRNTQTTSWIESTLWAEAFPGDRASTPVLVDRPEEIVPYCALSYCWGPTQANLKTTKDTLQKHYNYIDKEHMPKCKTQLRSVGVLE</sequence>
<evidence type="ECO:0000313" key="1">
    <source>
        <dbReference type="EMBL" id="GAT21015.1"/>
    </source>
</evidence>
<evidence type="ECO:0000313" key="2">
    <source>
        <dbReference type="Proteomes" id="UP000075230"/>
    </source>
</evidence>
<dbReference type="EMBL" id="BCWF01000009">
    <property type="protein sequence ID" value="GAT21015.1"/>
    <property type="molecule type" value="Genomic_DNA"/>
</dbReference>
<gene>
    <name evidence="1" type="ORF">RIB2604_00900350</name>
</gene>
<organism evidence="1 2">
    <name type="scientific">Aspergillus kawachii</name>
    <name type="common">White koji mold</name>
    <name type="synonym">Aspergillus awamori var. kawachi</name>
    <dbReference type="NCBI Taxonomy" id="1069201"/>
    <lineage>
        <taxon>Eukaryota</taxon>
        <taxon>Fungi</taxon>
        <taxon>Dikarya</taxon>
        <taxon>Ascomycota</taxon>
        <taxon>Pezizomycotina</taxon>
        <taxon>Eurotiomycetes</taxon>
        <taxon>Eurotiomycetidae</taxon>
        <taxon>Eurotiales</taxon>
        <taxon>Aspergillaceae</taxon>
        <taxon>Aspergillus</taxon>
        <taxon>Aspergillus subgen. Circumdati</taxon>
    </lineage>
</organism>
<name>A0A146F4I2_ASPKA</name>
<reference evidence="1 2" key="1">
    <citation type="journal article" date="2016" name="DNA Res.">
        <title>Genome sequence of Aspergillus luchuensis NBRC 4314.</title>
        <authorList>
            <person name="Yamada O."/>
            <person name="Machida M."/>
            <person name="Hosoyama A."/>
            <person name="Goto M."/>
            <person name="Takahashi T."/>
            <person name="Futagami T."/>
            <person name="Yamagata Y."/>
            <person name="Takeuchi M."/>
            <person name="Kobayashi T."/>
            <person name="Koike H."/>
            <person name="Abe K."/>
            <person name="Asai K."/>
            <person name="Arita M."/>
            <person name="Fujita N."/>
            <person name="Fukuda K."/>
            <person name="Higa K."/>
            <person name="Horikawa H."/>
            <person name="Ishikawa T."/>
            <person name="Jinno K."/>
            <person name="Kato Y."/>
            <person name="Kirimura K."/>
            <person name="Mizutani O."/>
            <person name="Nakasone K."/>
            <person name="Sano M."/>
            <person name="Shiraishi Y."/>
            <person name="Tsukahara M."/>
            <person name="Gomi K."/>
        </authorList>
    </citation>
    <scope>NUCLEOTIDE SEQUENCE [LARGE SCALE GENOMIC DNA]</scope>
    <source>
        <strain evidence="1 2">RIB 2604</strain>
    </source>
</reference>
<dbReference type="Proteomes" id="UP000075230">
    <property type="component" value="Unassembled WGS sequence"/>
</dbReference>
<dbReference type="VEuPathDB" id="FungiDB:ASPFODRAFT_370997"/>
<proteinExistence type="predicted"/>
<comment type="caution">
    <text evidence="1">The sequence shown here is derived from an EMBL/GenBank/DDBJ whole genome shotgun (WGS) entry which is preliminary data.</text>
</comment>
<protein>
    <submittedName>
        <fullName evidence="1">Uncharacterized protein</fullName>
    </submittedName>
</protein>
<reference evidence="2" key="2">
    <citation type="submission" date="2016-02" db="EMBL/GenBank/DDBJ databases">
        <title>Genome sequencing of Aspergillus luchuensis NBRC 4314.</title>
        <authorList>
            <person name="Yamada O."/>
        </authorList>
    </citation>
    <scope>NUCLEOTIDE SEQUENCE [LARGE SCALE GENOMIC DNA]</scope>
    <source>
        <strain evidence="2">RIB 2604</strain>
    </source>
</reference>
<dbReference type="AlphaFoldDB" id="A0A146F4I2"/>
<accession>A0A146F4I2</accession>